<evidence type="ECO:0000256" key="2">
    <source>
        <dbReference type="ARBA" id="ARBA00023239"/>
    </source>
</evidence>
<dbReference type="EC" id="4.2.1.59" evidence="4"/>
<protein>
    <submittedName>
        <fullName evidence="4">3-hydroxyacyl-[acyl-carrier-protein] dehydratase</fullName>
        <ecNumber evidence="4">4.2.1.59</ecNumber>
    </submittedName>
</protein>
<organism evidence="4 5">
    <name type="scientific">Nonomuraea muscovyensis</name>
    <dbReference type="NCBI Taxonomy" id="1124761"/>
    <lineage>
        <taxon>Bacteria</taxon>
        <taxon>Bacillati</taxon>
        <taxon>Actinomycetota</taxon>
        <taxon>Actinomycetes</taxon>
        <taxon>Streptosporangiales</taxon>
        <taxon>Streptosporangiaceae</taxon>
        <taxon>Nonomuraea</taxon>
    </lineage>
</organism>
<accession>A0A7X0C405</accession>
<dbReference type="GO" id="GO:0019171">
    <property type="term" value="F:(3R)-hydroxyacyl-[acyl-carrier-protein] dehydratase activity"/>
    <property type="evidence" value="ECO:0007669"/>
    <property type="project" value="UniProtKB-EC"/>
</dbReference>
<dbReference type="InterPro" id="IPR013114">
    <property type="entry name" value="FabA_FabZ"/>
</dbReference>
<dbReference type="PANTHER" id="PTHR30272:SF1">
    <property type="entry name" value="3-HYDROXYACYL-[ACYL-CARRIER-PROTEIN] DEHYDRATASE"/>
    <property type="match status" value="1"/>
</dbReference>
<dbReference type="Proteomes" id="UP000583800">
    <property type="component" value="Unassembled WGS sequence"/>
</dbReference>
<evidence type="ECO:0000313" key="4">
    <source>
        <dbReference type="EMBL" id="MBB6347768.1"/>
    </source>
</evidence>
<dbReference type="PANTHER" id="PTHR30272">
    <property type="entry name" value="3-HYDROXYACYL-[ACYL-CARRIER-PROTEIN] DEHYDRATASE"/>
    <property type="match status" value="1"/>
</dbReference>
<comment type="caution">
    <text evidence="4">The sequence shown here is derived from an EMBL/GenBank/DDBJ whole genome shotgun (WGS) entry which is preliminary data.</text>
</comment>
<dbReference type="Pfam" id="PF22818">
    <property type="entry name" value="ApeI-like"/>
    <property type="match status" value="1"/>
</dbReference>
<reference evidence="4 5" key="1">
    <citation type="submission" date="2020-08" db="EMBL/GenBank/DDBJ databases">
        <title>Sequencing the genomes of 1000 actinobacteria strains.</title>
        <authorList>
            <person name="Klenk H.-P."/>
        </authorList>
    </citation>
    <scope>NUCLEOTIDE SEQUENCE [LARGE SCALE GENOMIC DNA]</scope>
    <source>
        <strain evidence="4 5">DSM 45913</strain>
    </source>
</reference>
<name>A0A7X0C405_9ACTN</name>
<dbReference type="InterPro" id="IPR054545">
    <property type="entry name" value="ApeI-like"/>
</dbReference>
<evidence type="ECO:0000259" key="3">
    <source>
        <dbReference type="Pfam" id="PF22818"/>
    </source>
</evidence>
<dbReference type="AlphaFoldDB" id="A0A7X0C405"/>
<keyword evidence="5" id="KW-1185">Reference proteome</keyword>
<comment type="similarity">
    <text evidence="1">Belongs to the thioester dehydratase family. FabZ subfamily.</text>
</comment>
<dbReference type="EMBL" id="JACHJB010000002">
    <property type="protein sequence ID" value="MBB6347768.1"/>
    <property type="molecule type" value="Genomic_DNA"/>
</dbReference>
<dbReference type="InterPro" id="IPR029069">
    <property type="entry name" value="HotDog_dom_sf"/>
</dbReference>
<gene>
    <name evidence="4" type="ORF">FHU36_004313</name>
</gene>
<feature type="domain" description="ApeI dehydratase-like" evidence="3">
    <location>
        <begin position="32"/>
        <end position="109"/>
    </location>
</feature>
<proteinExistence type="inferred from homology"/>
<keyword evidence="2 4" id="KW-0456">Lyase</keyword>
<evidence type="ECO:0000256" key="1">
    <source>
        <dbReference type="ARBA" id="ARBA00009174"/>
    </source>
</evidence>
<dbReference type="Gene3D" id="3.10.129.10">
    <property type="entry name" value="Hotdog Thioesterase"/>
    <property type="match status" value="1"/>
</dbReference>
<sequence>MTSVADWTLAPPPGRAAPLAAVDAYRVTQGDDEVRVEARFAIRHDEETLRGHFPGLPIYPGVFVVESVLQAVALAYGRPARLRELRSIRFLAPLLAGDELRLDVRIRGEVAKGGCARQDGATAVQLTAVVDV</sequence>
<evidence type="ECO:0000313" key="5">
    <source>
        <dbReference type="Proteomes" id="UP000583800"/>
    </source>
</evidence>
<dbReference type="SUPFAM" id="SSF54637">
    <property type="entry name" value="Thioesterase/thiol ester dehydrase-isomerase"/>
    <property type="match status" value="1"/>
</dbReference>
<dbReference type="RefSeq" id="WP_221496493.1">
    <property type="nucleotide sequence ID" value="NZ_JACHJB010000002.1"/>
</dbReference>